<evidence type="ECO:0000313" key="2">
    <source>
        <dbReference type="Proteomes" id="UP000001861"/>
    </source>
</evidence>
<dbReference type="EMBL" id="AACS02000013">
    <property type="protein sequence ID" value="EAU83740.2"/>
    <property type="molecule type" value="Genomic_DNA"/>
</dbReference>
<keyword evidence="2" id="KW-1185">Reference proteome</keyword>
<organism evidence="1 2">
    <name type="scientific">Coprinopsis cinerea (strain Okayama-7 / 130 / ATCC MYA-4618 / FGSC 9003)</name>
    <name type="common">Inky cap fungus</name>
    <name type="synonym">Hormographiella aspergillata</name>
    <dbReference type="NCBI Taxonomy" id="240176"/>
    <lineage>
        <taxon>Eukaryota</taxon>
        <taxon>Fungi</taxon>
        <taxon>Dikarya</taxon>
        <taxon>Basidiomycota</taxon>
        <taxon>Agaricomycotina</taxon>
        <taxon>Agaricomycetes</taxon>
        <taxon>Agaricomycetidae</taxon>
        <taxon>Agaricales</taxon>
        <taxon>Agaricineae</taxon>
        <taxon>Psathyrellaceae</taxon>
        <taxon>Coprinopsis</taxon>
    </lineage>
</organism>
<sequence length="136" mass="14757">MTVEGEGERREGRAGLVIRMDCAAAEAVVGSSHECLKHSPAFLPLLTSDAVVDAEGTAQCPTNAMYSLQFMKGAGFLLTRGRGRMVCSSWTLQFVNRDKRRRWIDPGGCAALDEHAWIETKGPPGRVIDLGTLVHS</sequence>
<dbReference type="HOGENOM" id="CLU_1875327_0_0_1"/>
<gene>
    <name evidence="1" type="ORF">CC1G_05644</name>
</gene>
<dbReference type="GeneID" id="6014732"/>
<dbReference type="InParanoid" id="A8P1S1"/>
<comment type="caution">
    <text evidence="1">The sequence shown here is derived from an EMBL/GenBank/DDBJ whole genome shotgun (WGS) entry which is preliminary data.</text>
</comment>
<dbReference type="VEuPathDB" id="FungiDB:CC1G_05644"/>
<reference evidence="1 2" key="1">
    <citation type="journal article" date="2010" name="Proc. Natl. Acad. Sci. U.S.A.">
        <title>Insights into evolution of multicellular fungi from the assembled chromosomes of the mushroom Coprinopsis cinerea (Coprinus cinereus).</title>
        <authorList>
            <person name="Stajich J.E."/>
            <person name="Wilke S.K."/>
            <person name="Ahren D."/>
            <person name="Au C.H."/>
            <person name="Birren B.W."/>
            <person name="Borodovsky M."/>
            <person name="Burns C."/>
            <person name="Canback B."/>
            <person name="Casselton L.A."/>
            <person name="Cheng C.K."/>
            <person name="Deng J."/>
            <person name="Dietrich F.S."/>
            <person name="Fargo D.C."/>
            <person name="Farman M.L."/>
            <person name="Gathman A.C."/>
            <person name="Goldberg J."/>
            <person name="Guigo R."/>
            <person name="Hoegger P.J."/>
            <person name="Hooker J.B."/>
            <person name="Huggins A."/>
            <person name="James T.Y."/>
            <person name="Kamada T."/>
            <person name="Kilaru S."/>
            <person name="Kodira C."/>
            <person name="Kues U."/>
            <person name="Kupfer D."/>
            <person name="Kwan H.S."/>
            <person name="Lomsadze A."/>
            <person name="Li W."/>
            <person name="Lilly W.W."/>
            <person name="Ma L.J."/>
            <person name="Mackey A.J."/>
            <person name="Manning G."/>
            <person name="Martin F."/>
            <person name="Muraguchi H."/>
            <person name="Natvig D.O."/>
            <person name="Palmerini H."/>
            <person name="Ramesh M.A."/>
            <person name="Rehmeyer C.J."/>
            <person name="Roe B.A."/>
            <person name="Shenoy N."/>
            <person name="Stanke M."/>
            <person name="Ter-Hovhannisyan V."/>
            <person name="Tunlid A."/>
            <person name="Velagapudi R."/>
            <person name="Vision T.J."/>
            <person name="Zeng Q."/>
            <person name="Zolan M.E."/>
            <person name="Pukkila P.J."/>
        </authorList>
    </citation>
    <scope>NUCLEOTIDE SEQUENCE [LARGE SCALE GENOMIC DNA]</scope>
    <source>
        <strain evidence="2">Okayama-7 / 130 / ATCC MYA-4618 / FGSC 9003</strain>
    </source>
</reference>
<proteinExistence type="predicted"/>
<dbReference type="RefSeq" id="XP_001838163.2">
    <property type="nucleotide sequence ID" value="XM_001838111.2"/>
</dbReference>
<dbReference type="KEGG" id="cci:CC1G_05644"/>
<dbReference type="Proteomes" id="UP000001861">
    <property type="component" value="Unassembled WGS sequence"/>
</dbReference>
<evidence type="ECO:0000313" key="1">
    <source>
        <dbReference type="EMBL" id="EAU83740.2"/>
    </source>
</evidence>
<name>A8P1S1_COPC7</name>
<accession>A8P1S1</accession>
<protein>
    <submittedName>
        <fullName evidence="1">Uncharacterized protein</fullName>
    </submittedName>
</protein>
<dbReference type="AlphaFoldDB" id="A8P1S1"/>